<proteinExistence type="predicted"/>
<dbReference type="Pfam" id="PF04078">
    <property type="entry name" value="Rcd1"/>
    <property type="match status" value="1"/>
</dbReference>
<sequence>MAEQELQEIEDSPLEENWEERTLSLLHDSKIDNDFSTAKVEKRRNRKNSVKWMMKRPMAIPRVILELQDEHLRESALRCLCNFLLEKRDVDPENYLRTGHMLYFSCSTMTLLLQEVQTFLRLMADDYLTIRSCKRLINALTLFQVVILLHIHFCIAANDETRLKFVESSIPNFLMPLILFKTSVELFENVRAVALSVLGILCQAGESEIIHWALRNNVVEMSQVVLEIGNELSKVVGMHIIESILKDSTGISCICSSSNTCLLYRLTRTLDHLISLLAFDPEFSPRLLFHAVRCYVLLCSRARLTASI</sequence>
<dbReference type="PANTHER" id="PTHR12262">
    <property type="entry name" value="CCR4-NOT TRANSCRIPTION COMPLEX SUBUNIT 9"/>
    <property type="match status" value="1"/>
</dbReference>
<reference evidence="2" key="1">
    <citation type="submission" date="2025-08" db="UniProtKB">
        <authorList>
            <consortium name="RefSeq"/>
        </authorList>
    </citation>
    <scope>IDENTIFICATION</scope>
    <source>
        <tissue evidence="2">Leaves</tissue>
    </source>
</reference>
<gene>
    <name evidence="2" type="primary">LOC113692969</name>
</gene>
<organism evidence="1 2">
    <name type="scientific">Coffea arabica</name>
    <name type="common">Arabian coffee</name>
    <dbReference type="NCBI Taxonomy" id="13443"/>
    <lineage>
        <taxon>Eukaryota</taxon>
        <taxon>Viridiplantae</taxon>
        <taxon>Streptophyta</taxon>
        <taxon>Embryophyta</taxon>
        <taxon>Tracheophyta</taxon>
        <taxon>Spermatophyta</taxon>
        <taxon>Magnoliopsida</taxon>
        <taxon>eudicotyledons</taxon>
        <taxon>Gunneridae</taxon>
        <taxon>Pentapetalae</taxon>
        <taxon>asterids</taxon>
        <taxon>lamiids</taxon>
        <taxon>Gentianales</taxon>
        <taxon>Rubiaceae</taxon>
        <taxon>Ixoroideae</taxon>
        <taxon>Gardenieae complex</taxon>
        <taxon>Bertiereae - Coffeeae clade</taxon>
        <taxon>Coffeeae</taxon>
        <taxon>Coffea</taxon>
    </lineage>
</organism>
<dbReference type="InterPro" id="IPR011989">
    <property type="entry name" value="ARM-like"/>
</dbReference>
<dbReference type="Gene3D" id="1.25.10.10">
    <property type="entry name" value="Leucine-rich Repeat Variant"/>
    <property type="match status" value="1"/>
</dbReference>
<dbReference type="RefSeq" id="XP_071909566.1">
    <property type="nucleotide sequence ID" value="XM_072053465.1"/>
</dbReference>
<protein>
    <submittedName>
        <fullName evidence="2">Uncharacterized protein</fullName>
    </submittedName>
</protein>
<dbReference type="InterPro" id="IPR007216">
    <property type="entry name" value="CNOT9"/>
</dbReference>
<evidence type="ECO:0000313" key="1">
    <source>
        <dbReference type="Proteomes" id="UP001652660"/>
    </source>
</evidence>
<accession>A0ABM4UQL1</accession>
<dbReference type="GeneID" id="113692969"/>
<dbReference type="Proteomes" id="UP001652660">
    <property type="component" value="Chromosome 6c"/>
</dbReference>
<evidence type="ECO:0000313" key="2">
    <source>
        <dbReference type="RefSeq" id="XP_071909566.1"/>
    </source>
</evidence>
<name>A0ABM4UQL1_COFAR</name>
<keyword evidence="1" id="KW-1185">Reference proteome</keyword>